<dbReference type="Gene3D" id="1.10.150.720">
    <property type="entry name" value="Haloacid dehalogenase-like hydrolase"/>
    <property type="match status" value="1"/>
</dbReference>
<dbReference type="InterPro" id="IPR023214">
    <property type="entry name" value="HAD_sf"/>
</dbReference>
<dbReference type="InterPro" id="IPR036412">
    <property type="entry name" value="HAD-like_sf"/>
</dbReference>
<dbReference type="VEuPathDB" id="FungiDB:PV09_01266"/>
<dbReference type="InterPro" id="IPR044924">
    <property type="entry name" value="HAD-SF_hydro_IA_REG-2-like_cap"/>
</dbReference>
<dbReference type="STRING" id="253628.A0A0D2AP72"/>
<dbReference type="InterPro" id="IPR006439">
    <property type="entry name" value="HAD-SF_hydro_IA"/>
</dbReference>
<protein>
    <recommendedName>
        <fullName evidence="3">Haloacid dehalogenase, type II</fullName>
    </recommendedName>
</protein>
<keyword evidence="2" id="KW-1185">Reference proteome</keyword>
<dbReference type="GO" id="GO:0016791">
    <property type="term" value="F:phosphatase activity"/>
    <property type="evidence" value="ECO:0007669"/>
    <property type="project" value="UniProtKB-ARBA"/>
</dbReference>
<dbReference type="InterPro" id="IPR051828">
    <property type="entry name" value="HAD-like_hydrolase_domain"/>
</dbReference>
<dbReference type="InParanoid" id="A0A0D2AP72"/>
<dbReference type="OrthoDB" id="444127at2759"/>
<dbReference type="GeneID" id="27309239"/>
<gene>
    <name evidence="1" type="ORF">PV09_01266</name>
</gene>
<evidence type="ECO:0000313" key="1">
    <source>
        <dbReference type="EMBL" id="KIW08350.1"/>
    </source>
</evidence>
<evidence type="ECO:0000313" key="2">
    <source>
        <dbReference type="Proteomes" id="UP000053259"/>
    </source>
</evidence>
<dbReference type="AlphaFoldDB" id="A0A0D2AP72"/>
<reference evidence="1 2" key="1">
    <citation type="submission" date="2015-01" db="EMBL/GenBank/DDBJ databases">
        <title>The Genome Sequence of Ochroconis gallopava CBS43764.</title>
        <authorList>
            <consortium name="The Broad Institute Genomics Platform"/>
            <person name="Cuomo C."/>
            <person name="de Hoog S."/>
            <person name="Gorbushina A."/>
            <person name="Stielow B."/>
            <person name="Teixiera M."/>
            <person name="Abouelleil A."/>
            <person name="Chapman S.B."/>
            <person name="Priest M."/>
            <person name="Young S.K."/>
            <person name="Wortman J."/>
            <person name="Nusbaum C."/>
            <person name="Birren B."/>
        </authorList>
    </citation>
    <scope>NUCLEOTIDE SEQUENCE [LARGE SCALE GENOMIC DNA]</scope>
    <source>
        <strain evidence="1 2">CBS 43764</strain>
    </source>
</reference>
<evidence type="ECO:0008006" key="3">
    <source>
        <dbReference type="Google" id="ProtNLM"/>
    </source>
</evidence>
<dbReference type="SUPFAM" id="SSF56784">
    <property type="entry name" value="HAD-like"/>
    <property type="match status" value="1"/>
</dbReference>
<dbReference type="GO" id="GO:0005634">
    <property type="term" value="C:nucleus"/>
    <property type="evidence" value="ECO:0007669"/>
    <property type="project" value="TreeGrafter"/>
</dbReference>
<dbReference type="EMBL" id="KN847531">
    <property type="protein sequence ID" value="KIW08350.1"/>
    <property type="molecule type" value="Genomic_DNA"/>
</dbReference>
<dbReference type="PANTHER" id="PTHR46191:SF2">
    <property type="entry name" value="HALOACID DEHALOGENASE-LIKE HYDROLASE DOMAIN-CONTAINING PROTEIN 3"/>
    <property type="match status" value="1"/>
</dbReference>
<name>A0A0D2AP72_9PEZI</name>
<dbReference type="Pfam" id="PF00702">
    <property type="entry name" value="Hydrolase"/>
    <property type="match status" value="1"/>
</dbReference>
<dbReference type="RefSeq" id="XP_016218219.1">
    <property type="nucleotide sequence ID" value="XM_016354124.1"/>
</dbReference>
<dbReference type="HOGENOM" id="CLU_045011_8_0_1"/>
<proteinExistence type="predicted"/>
<dbReference type="Proteomes" id="UP000053259">
    <property type="component" value="Unassembled WGS sequence"/>
</dbReference>
<dbReference type="PANTHER" id="PTHR46191">
    <property type="match status" value="1"/>
</dbReference>
<dbReference type="Gene3D" id="3.40.50.1000">
    <property type="entry name" value="HAD superfamily/HAD-like"/>
    <property type="match status" value="1"/>
</dbReference>
<accession>A0A0D2AP72</accession>
<sequence length="279" mass="31262">MASPLRKRTLFLTLDAFGTIFHPRKPVPLQYSAVGAKYGFRGLSAADLENSFRKAFKEESRIHPNYGKGVGLDASQWWANIIKGTFEPYTAIADAPKEVPKQMIEELLYRFSHKEGYAIYPDALELFVALRIVKKSIPENANWPWGKTIVNVISNSDDRIISVLESLGISVGHGRDIENVIISYDVGAEKPDPRIFEYAARYAPRDAVKVHVGDDVAKDAVGATAAGNGWYGLLLDREKKYEEWNADQEHHGLVKIERDGHVIAVLNSLDALRQWSPRS</sequence>
<dbReference type="NCBIfam" id="TIGR01549">
    <property type="entry name" value="HAD-SF-IA-v1"/>
    <property type="match status" value="1"/>
</dbReference>
<organism evidence="1 2">
    <name type="scientific">Verruconis gallopava</name>
    <dbReference type="NCBI Taxonomy" id="253628"/>
    <lineage>
        <taxon>Eukaryota</taxon>
        <taxon>Fungi</taxon>
        <taxon>Dikarya</taxon>
        <taxon>Ascomycota</taxon>
        <taxon>Pezizomycotina</taxon>
        <taxon>Dothideomycetes</taxon>
        <taxon>Pleosporomycetidae</taxon>
        <taxon>Venturiales</taxon>
        <taxon>Sympoventuriaceae</taxon>
        <taxon>Verruconis</taxon>
    </lineage>
</organism>
<dbReference type="FunCoup" id="A0A0D2AP72">
    <property type="interactions" value="157"/>
</dbReference>